<dbReference type="EMBL" id="SLTR01000242">
    <property type="protein sequence ID" value="TDA89652.1"/>
    <property type="molecule type" value="Genomic_DNA"/>
</dbReference>
<protein>
    <submittedName>
        <fullName evidence="1">Phosphodiesterase</fullName>
    </submittedName>
</protein>
<evidence type="ECO:0000313" key="2">
    <source>
        <dbReference type="Proteomes" id="UP000294823"/>
    </source>
</evidence>
<reference evidence="1 2" key="1">
    <citation type="submission" date="2019-03" db="EMBL/GenBank/DDBJ databases">
        <title>Halomonas marinisediminis sp. nov., a moderately halophilic bacterium isolated from the Bohai Gulf.</title>
        <authorList>
            <person name="Ji X."/>
        </authorList>
    </citation>
    <scope>NUCLEOTIDE SEQUENCE [LARGE SCALE GENOMIC DNA]</scope>
    <source>
        <strain evidence="1 2">204</strain>
    </source>
</reference>
<feature type="non-terminal residue" evidence="1">
    <location>
        <position position="1"/>
    </location>
</feature>
<organism evidence="1 2">
    <name type="scientific">Halomonas marinisediminis</name>
    <dbReference type="NCBI Taxonomy" id="2546095"/>
    <lineage>
        <taxon>Bacteria</taxon>
        <taxon>Pseudomonadati</taxon>
        <taxon>Pseudomonadota</taxon>
        <taxon>Gammaproteobacteria</taxon>
        <taxon>Oceanospirillales</taxon>
        <taxon>Halomonadaceae</taxon>
        <taxon>Halomonas</taxon>
    </lineage>
</organism>
<evidence type="ECO:0000313" key="1">
    <source>
        <dbReference type="EMBL" id="TDA89652.1"/>
    </source>
</evidence>
<name>A0ABY2D2K7_9GAMM</name>
<comment type="caution">
    <text evidence="1">The sequence shown here is derived from an EMBL/GenBank/DDBJ whole genome shotgun (WGS) entry which is preliminary data.</text>
</comment>
<dbReference type="Proteomes" id="UP000294823">
    <property type="component" value="Unassembled WGS sequence"/>
</dbReference>
<feature type="non-terminal residue" evidence="1">
    <location>
        <position position="101"/>
    </location>
</feature>
<accession>A0ABY2D2K7</accession>
<gene>
    <name evidence="1" type="ORF">E0702_16535</name>
</gene>
<dbReference type="RefSeq" id="WP_205742002.1">
    <property type="nucleotide sequence ID" value="NZ_SLTR01000242.1"/>
</dbReference>
<proteinExistence type="predicted"/>
<sequence>VFIVSDHGFTRSGPRIFYANTFLEHAGLLTWNAGVAMDDQGRVALDENTEASTLIDWAETKAYSLSSSSNAIFIRRAAKPGDPGVTDAEYEAFRDDLIAQL</sequence>
<keyword evidence="2" id="KW-1185">Reference proteome</keyword>